<dbReference type="SFLD" id="SFLDF00027">
    <property type="entry name" value="p-type_atpase"/>
    <property type="match status" value="1"/>
</dbReference>
<feature type="domain" description="P-type ATPase A" evidence="17">
    <location>
        <begin position="205"/>
        <end position="375"/>
    </location>
</feature>
<dbReference type="Gene3D" id="3.40.1110.10">
    <property type="entry name" value="Calcium-transporting ATPase, cytoplasmic domain N"/>
    <property type="match status" value="1"/>
</dbReference>
<evidence type="ECO:0000313" key="20">
    <source>
        <dbReference type="EMBL" id="KAI9255700.1"/>
    </source>
</evidence>
<dbReference type="EMBL" id="JAIXMP010000022">
    <property type="protein sequence ID" value="KAI9255700.1"/>
    <property type="molecule type" value="Genomic_DNA"/>
</dbReference>
<dbReference type="NCBIfam" id="TIGR01517">
    <property type="entry name" value="ATPase-IIB_Ca"/>
    <property type="match status" value="1"/>
</dbReference>
<accession>A0AAD5K4Z1</accession>
<evidence type="ECO:0000256" key="16">
    <source>
        <dbReference type="SAM" id="MobiDB-lite"/>
    </source>
</evidence>
<evidence type="ECO:0000256" key="7">
    <source>
        <dbReference type="ARBA" id="ARBA00022837"/>
    </source>
</evidence>
<dbReference type="FunFam" id="3.40.50.1000:FF:000018">
    <property type="entry name" value="Calcium-transporting ATPase"/>
    <property type="match status" value="1"/>
</dbReference>
<feature type="compositionally biased region" description="Low complexity" evidence="16">
    <location>
        <begin position="307"/>
        <end position="326"/>
    </location>
</feature>
<dbReference type="InterPro" id="IPR004014">
    <property type="entry name" value="ATPase_P-typ_cation-transptr_N"/>
</dbReference>
<dbReference type="Proteomes" id="UP001209540">
    <property type="component" value="Unassembled WGS sequence"/>
</dbReference>
<evidence type="ECO:0000256" key="15">
    <source>
        <dbReference type="RuleBase" id="RU361146"/>
    </source>
</evidence>
<dbReference type="SUPFAM" id="SSF81665">
    <property type="entry name" value="Calcium ATPase, transmembrane domain M"/>
    <property type="match status" value="1"/>
</dbReference>
<dbReference type="InterPro" id="IPR006408">
    <property type="entry name" value="P-type_ATPase_IIB"/>
</dbReference>
<dbReference type="SFLD" id="SFLDS00003">
    <property type="entry name" value="Haloacid_Dehalogenase"/>
    <property type="match status" value="1"/>
</dbReference>
<dbReference type="GO" id="GO:0046872">
    <property type="term" value="F:metal ion binding"/>
    <property type="evidence" value="ECO:0007669"/>
    <property type="project" value="UniProtKB-KW"/>
</dbReference>
<dbReference type="SUPFAM" id="SSF81660">
    <property type="entry name" value="Metal cation-transporting ATPase, ATP-binding domain N"/>
    <property type="match status" value="1"/>
</dbReference>
<evidence type="ECO:0000256" key="14">
    <source>
        <dbReference type="ARBA" id="ARBA00048694"/>
    </source>
</evidence>
<evidence type="ECO:0000256" key="12">
    <source>
        <dbReference type="ARBA" id="ARBA00023065"/>
    </source>
</evidence>
<dbReference type="InterPro" id="IPR008250">
    <property type="entry name" value="ATPase_P-typ_transduc_dom_A_sf"/>
</dbReference>
<keyword evidence="7 15" id="KW-0106">Calcium</keyword>
<reference evidence="20" key="2">
    <citation type="submission" date="2023-02" db="EMBL/GenBank/DDBJ databases">
        <authorList>
            <consortium name="DOE Joint Genome Institute"/>
            <person name="Mondo S.J."/>
            <person name="Chang Y."/>
            <person name="Wang Y."/>
            <person name="Ahrendt S."/>
            <person name="Andreopoulos W."/>
            <person name="Barry K."/>
            <person name="Beard J."/>
            <person name="Benny G.L."/>
            <person name="Blankenship S."/>
            <person name="Bonito G."/>
            <person name="Cuomo C."/>
            <person name="Desiro A."/>
            <person name="Gervers K.A."/>
            <person name="Hundley H."/>
            <person name="Kuo A."/>
            <person name="LaButti K."/>
            <person name="Lang B.F."/>
            <person name="Lipzen A."/>
            <person name="O'Donnell K."/>
            <person name="Pangilinan J."/>
            <person name="Reynolds N."/>
            <person name="Sandor L."/>
            <person name="Smith M.W."/>
            <person name="Tsang A."/>
            <person name="Grigoriev I.V."/>
            <person name="Stajich J.E."/>
            <person name="Spatafora J.W."/>
        </authorList>
    </citation>
    <scope>NUCLEOTIDE SEQUENCE</scope>
    <source>
        <strain evidence="20">RSA 2281</strain>
    </source>
</reference>
<dbReference type="Pfam" id="PF00689">
    <property type="entry name" value="Cation_ATPase_C"/>
    <property type="match status" value="1"/>
</dbReference>
<feature type="domain" description="Cation-transporting P-type ATPase C-terminal" evidence="18">
    <location>
        <begin position="916"/>
        <end position="1087"/>
    </location>
</feature>
<keyword evidence="9" id="KW-0460">Magnesium</keyword>
<evidence type="ECO:0000256" key="1">
    <source>
        <dbReference type="ARBA" id="ARBA00004127"/>
    </source>
</evidence>
<evidence type="ECO:0000259" key="18">
    <source>
        <dbReference type="Pfam" id="PF00689"/>
    </source>
</evidence>
<comment type="similarity">
    <text evidence="15">Belongs to the cation transport ATPase (P-type) (TC 3.A.3) family.</text>
</comment>
<evidence type="ECO:0000259" key="17">
    <source>
        <dbReference type="Pfam" id="PF00122"/>
    </source>
</evidence>
<feature type="compositionally biased region" description="Low complexity" evidence="16">
    <location>
        <begin position="1182"/>
        <end position="1201"/>
    </location>
</feature>
<dbReference type="Gene3D" id="2.70.150.10">
    <property type="entry name" value="Calcium-transporting ATPase, cytoplasmic transduction domain A"/>
    <property type="match status" value="2"/>
</dbReference>
<keyword evidence="6 15" id="KW-0547">Nucleotide-binding</keyword>
<feature type="region of interest" description="Disordered" evidence="16">
    <location>
        <begin position="1140"/>
        <end position="1159"/>
    </location>
</feature>
<organism evidence="20 21">
    <name type="scientific">Phascolomyces articulosus</name>
    <dbReference type="NCBI Taxonomy" id="60185"/>
    <lineage>
        <taxon>Eukaryota</taxon>
        <taxon>Fungi</taxon>
        <taxon>Fungi incertae sedis</taxon>
        <taxon>Mucoromycota</taxon>
        <taxon>Mucoromycotina</taxon>
        <taxon>Mucoromycetes</taxon>
        <taxon>Mucorales</taxon>
        <taxon>Lichtheimiaceae</taxon>
        <taxon>Phascolomyces</taxon>
    </lineage>
</organism>
<evidence type="ECO:0000313" key="21">
    <source>
        <dbReference type="Proteomes" id="UP001209540"/>
    </source>
</evidence>
<dbReference type="NCBIfam" id="TIGR01494">
    <property type="entry name" value="ATPase_P-type"/>
    <property type="match status" value="2"/>
</dbReference>
<feature type="region of interest" description="Disordered" evidence="16">
    <location>
        <begin position="280"/>
        <end position="338"/>
    </location>
</feature>
<evidence type="ECO:0000259" key="19">
    <source>
        <dbReference type="Pfam" id="PF00690"/>
    </source>
</evidence>
<keyword evidence="11 15" id="KW-1133">Transmembrane helix</keyword>
<keyword evidence="5" id="KW-0479">Metal-binding</keyword>
<keyword evidence="12 15" id="KW-0406">Ion transport</keyword>
<dbReference type="PROSITE" id="PS00154">
    <property type="entry name" value="ATPASE_E1_E2"/>
    <property type="match status" value="1"/>
</dbReference>
<gene>
    <name evidence="20" type="ORF">BDA99DRAFT_442022</name>
</gene>
<dbReference type="SFLD" id="SFLDG00002">
    <property type="entry name" value="C1.7:_P-type_atpase_like"/>
    <property type="match status" value="1"/>
</dbReference>
<evidence type="ECO:0000256" key="2">
    <source>
        <dbReference type="ARBA" id="ARBA00022448"/>
    </source>
</evidence>
<dbReference type="GO" id="GO:0005886">
    <property type="term" value="C:plasma membrane"/>
    <property type="evidence" value="ECO:0007669"/>
    <property type="project" value="TreeGrafter"/>
</dbReference>
<feature type="transmembrane region" description="Helical" evidence="15">
    <location>
        <begin position="438"/>
        <end position="465"/>
    </location>
</feature>
<feature type="transmembrane region" description="Helical" evidence="15">
    <location>
        <begin position="131"/>
        <end position="148"/>
    </location>
</feature>
<dbReference type="PRINTS" id="PR00119">
    <property type="entry name" value="CATATPASE"/>
</dbReference>
<sequence>MEEMKIDMREDLVTAHQDIDNPFAFIPSQLEALMDPKNLDLLIKYGGLEGVARGLHADVHSGLSPQAEISNTITLDAIMNTTTSSHSPENNTFKTTNNFEQRTHVFGTNVLPQIKGKNIFQLMFLAFRDKTLILLGVAAIISLVVGIYETIAVPEYDSLGNKIPGIKWVEGLVIIVAITIVVLVGSINDFQKDKQFRKLNAKKEDRQVKATRSGITEMISVHDVQVGDILHLEPGEVIPTDGIFIEGHNLKCDESAATGESDAVRKLDWRACVQKTYNLEQQQQQQQEEDHSKSDYLAPPSPNKGIASSSSLGTTATSSSPTSSRAPAPPTTMAQQMSRSMPDPFIISGSKVLEGVGTYLVTGVGIHSYHGRTMMALRTEDEITPLQTKLNGLAGMITILGSIAAVAMLVALLIRYFVNFRYGIPTEPTEIVSDVMSILILVVTVIVVAVPEGLPLAVTLALAYATRRMLKDNNLVRVLASCETMGNATTVCSDKTGTLTQNKMTVVAGTIGSSFRFRRDPTNTSDSQLDDISDVPQVAEKLPKPALDLIHQGVAVNSTAFQGKDESGNPTIVGNKTESALLSFITETGSDHFDTLRQRYEVEQVFPFSSERKAMATIIKIPHGEKPSQTIYRAHFKGASEIMVQHCSRVLSMDQGDHVQTRALTEADRTRIDHIIQTYASQSLRTIGIAYRDFTEWPPMGGTTASGIEPDVPYEDLIQDQGLTLVGIIGIEDPLRPGVKDAVRQCQQAGVFVRMVTGDNVMTAKSIARQCGIYTTGGEVMEGPVFRHLTPSQMDAVIPRLQVLARSSPEDKRILVERLKELGEIVAVTGDGTNDGPALKLADVGFSMGIAGTEVAKEASSIILMDDNFASIVRAIMWGRCVNDGVRKFLEFQLTVNVTAVVLTFISGVASEEQKSVLTAVQLLWVNLIMDTLAALALATDPPTEELLQRGPQPKSAPLISLQMWKMIIGQSIFQITVTFVLLYGGILNYHPEDPILQTIVFNTFVFCQIFNEINCRRIDRKLNVFHNIWANKFFIFVFITCVFLQAIIVNFAGVAFQVVQIDGPSWAIAIVIGLFALPVGVLIRLIPDHWFGFLFRNPNTRRRYLGGDYKGPLIPGNSLYMAGNETYKHVEQEMVAFKEQQGKTTDPNEKDQDAPRRDSIAASIVIPSMVAAAPSAGSVLNTSPTTVTSTTNINNEKQDH</sequence>
<dbReference type="Pfam" id="PF00122">
    <property type="entry name" value="E1-E2_ATPase"/>
    <property type="match status" value="1"/>
</dbReference>
<keyword evidence="2 15" id="KW-0813">Transport</keyword>
<protein>
    <recommendedName>
        <fullName evidence="15">Calcium-transporting ATPase</fullName>
        <ecNumber evidence="15">7.2.2.10</ecNumber>
    </recommendedName>
</protein>
<dbReference type="EC" id="7.2.2.10" evidence="15"/>
<reference evidence="20" key="1">
    <citation type="journal article" date="2022" name="IScience">
        <title>Evolution of zygomycete secretomes and the origins of terrestrial fungal ecologies.</title>
        <authorList>
            <person name="Chang Y."/>
            <person name="Wang Y."/>
            <person name="Mondo S."/>
            <person name="Ahrendt S."/>
            <person name="Andreopoulos W."/>
            <person name="Barry K."/>
            <person name="Beard J."/>
            <person name="Benny G.L."/>
            <person name="Blankenship S."/>
            <person name="Bonito G."/>
            <person name="Cuomo C."/>
            <person name="Desiro A."/>
            <person name="Gervers K.A."/>
            <person name="Hundley H."/>
            <person name="Kuo A."/>
            <person name="LaButti K."/>
            <person name="Lang B.F."/>
            <person name="Lipzen A."/>
            <person name="O'Donnell K."/>
            <person name="Pangilinan J."/>
            <person name="Reynolds N."/>
            <person name="Sandor L."/>
            <person name="Smith M.E."/>
            <person name="Tsang A."/>
            <person name="Grigoriev I.V."/>
            <person name="Stajich J.E."/>
            <person name="Spatafora J.W."/>
        </authorList>
    </citation>
    <scope>NUCLEOTIDE SEQUENCE</scope>
    <source>
        <strain evidence="20">RSA 2281</strain>
    </source>
</reference>
<dbReference type="Pfam" id="PF00690">
    <property type="entry name" value="Cation_ATPase_N"/>
    <property type="match status" value="1"/>
</dbReference>
<dbReference type="GO" id="GO:0005388">
    <property type="term" value="F:P-type calcium transporter activity"/>
    <property type="evidence" value="ECO:0007669"/>
    <property type="project" value="UniProtKB-EC"/>
</dbReference>
<dbReference type="GO" id="GO:0005524">
    <property type="term" value="F:ATP binding"/>
    <property type="evidence" value="ECO:0007669"/>
    <property type="project" value="UniProtKB-KW"/>
</dbReference>
<keyword evidence="4 15" id="KW-0812">Transmembrane</keyword>
<feature type="domain" description="Cation-transporting P-type ATPase N-terminal" evidence="19">
    <location>
        <begin position="96"/>
        <end position="142"/>
    </location>
</feature>
<dbReference type="GO" id="GO:0006874">
    <property type="term" value="P:intracellular calcium ion homeostasis"/>
    <property type="evidence" value="ECO:0007669"/>
    <property type="project" value="TreeGrafter"/>
</dbReference>
<dbReference type="FunFam" id="1.20.1110.10:FF:000039">
    <property type="entry name" value="Calcium-transporting ATPase"/>
    <property type="match status" value="1"/>
</dbReference>
<feature type="transmembrane region" description="Helical" evidence="15">
    <location>
        <begin position="1034"/>
        <end position="1060"/>
    </location>
</feature>
<dbReference type="AlphaFoldDB" id="A0AAD5K4Z1"/>
<dbReference type="PANTHER" id="PTHR24093:SF369">
    <property type="entry name" value="CALCIUM-TRANSPORTING ATPASE"/>
    <property type="match status" value="1"/>
</dbReference>
<dbReference type="Gene3D" id="1.20.1110.10">
    <property type="entry name" value="Calcium-transporting ATPase, transmembrane domain"/>
    <property type="match status" value="2"/>
</dbReference>
<keyword evidence="8 15" id="KW-0067">ATP-binding</keyword>
<comment type="catalytic activity">
    <reaction evidence="14 15">
        <text>Ca(2+)(in) + ATP + H2O = Ca(2+)(out) + ADP + phosphate + H(+)</text>
        <dbReference type="Rhea" id="RHEA:18105"/>
        <dbReference type="ChEBI" id="CHEBI:15377"/>
        <dbReference type="ChEBI" id="CHEBI:15378"/>
        <dbReference type="ChEBI" id="CHEBI:29108"/>
        <dbReference type="ChEBI" id="CHEBI:30616"/>
        <dbReference type="ChEBI" id="CHEBI:43474"/>
        <dbReference type="ChEBI" id="CHEBI:456216"/>
        <dbReference type="EC" id="7.2.2.10"/>
    </reaction>
</comment>
<evidence type="ECO:0000256" key="8">
    <source>
        <dbReference type="ARBA" id="ARBA00022840"/>
    </source>
</evidence>
<evidence type="ECO:0000256" key="4">
    <source>
        <dbReference type="ARBA" id="ARBA00022692"/>
    </source>
</evidence>
<dbReference type="GO" id="GO:0016887">
    <property type="term" value="F:ATP hydrolysis activity"/>
    <property type="evidence" value="ECO:0007669"/>
    <property type="project" value="InterPro"/>
</dbReference>
<dbReference type="InterPro" id="IPR001757">
    <property type="entry name" value="P_typ_ATPase"/>
</dbReference>
<dbReference type="Gene3D" id="3.40.50.1000">
    <property type="entry name" value="HAD superfamily/HAD-like"/>
    <property type="match status" value="1"/>
</dbReference>
<comment type="function">
    <text evidence="15">Catalyzes the hydrolysis of ATP coupled with the transport of calcium.</text>
</comment>
<comment type="caution">
    <text evidence="15">Lacks conserved residue(s) required for the propagation of feature annotation.</text>
</comment>
<dbReference type="SUPFAM" id="SSF81653">
    <property type="entry name" value="Calcium ATPase, transduction domain A"/>
    <property type="match status" value="1"/>
</dbReference>
<keyword evidence="13 15" id="KW-0472">Membrane</keyword>
<dbReference type="InterPro" id="IPR018303">
    <property type="entry name" value="ATPase_P-typ_P_site"/>
</dbReference>
<evidence type="ECO:0000256" key="13">
    <source>
        <dbReference type="ARBA" id="ARBA00023136"/>
    </source>
</evidence>
<name>A0AAD5K4Z1_9FUNG</name>
<feature type="region of interest" description="Disordered" evidence="16">
    <location>
        <begin position="1176"/>
        <end position="1201"/>
    </location>
</feature>
<dbReference type="GO" id="GO:0012505">
    <property type="term" value="C:endomembrane system"/>
    <property type="evidence" value="ECO:0007669"/>
    <property type="project" value="UniProtKB-SubCell"/>
</dbReference>
<dbReference type="InterPro" id="IPR023298">
    <property type="entry name" value="ATPase_P-typ_TM_dom_sf"/>
</dbReference>
<evidence type="ECO:0000256" key="9">
    <source>
        <dbReference type="ARBA" id="ARBA00022842"/>
    </source>
</evidence>
<feature type="transmembrane region" description="Helical" evidence="15">
    <location>
        <begin position="968"/>
        <end position="990"/>
    </location>
</feature>
<dbReference type="InterPro" id="IPR044492">
    <property type="entry name" value="P_typ_ATPase_HD_dom"/>
</dbReference>
<comment type="caution">
    <text evidence="20">The sequence shown here is derived from an EMBL/GenBank/DDBJ whole genome shotgun (WGS) entry which is preliminary data.</text>
</comment>
<dbReference type="SUPFAM" id="SSF56784">
    <property type="entry name" value="HAD-like"/>
    <property type="match status" value="1"/>
</dbReference>
<feature type="transmembrane region" description="Helical" evidence="15">
    <location>
        <begin position="168"/>
        <end position="188"/>
    </location>
</feature>
<dbReference type="Pfam" id="PF13246">
    <property type="entry name" value="Cation_ATPase"/>
    <property type="match status" value="1"/>
</dbReference>
<evidence type="ECO:0000256" key="5">
    <source>
        <dbReference type="ARBA" id="ARBA00022723"/>
    </source>
</evidence>
<feature type="transmembrane region" description="Helical" evidence="15">
    <location>
        <begin position="1066"/>
        <end position="1087"/>
    </location>
</feature>
<dbReference type="InterPro" id="IPR006068">
    <property type="entry name" value="ATPase_P-typ_cation-transptr_C"/>
</dbReference>
<dbReference type="InterPro" id="IPR023299">
    <property type="entry name" value="ATPase_P-typ_cyto_dom_N"/>
</dbReference>
<feature type="compositionally biased region" description="Basic and acidic residues" evidence="16">
    <location>
        <begin position="1147"/>
        <end position="1159"/>
    </location>
</feature>
<evidence type="ECO:0000256" key="3">
    <source>
        <dbReference type="ARBA" id="ARBA00022568"/>
    </source>
</evidence>
<dbReference type="InterPro" id="IPR036412">
    <property type="entry name" value="HAD-like_sf"/>
</dbReference>
<evidence type="ECO:0000256" key="11">
    <source>
        <dbReference type="ARBA" id="ARBA00022989"/>
    </source>
</evidence>
<feature type="transmembrane region" description="Helical" evidence="15">
    <location>
        <begin position="393"/>
        <end position="418"/>
    </location>
</feature>
<dbReference type="InterPro" id="IPR023214">
    <property type="entry name" value="HAD_sf"/>
</dbReference>
<comment type="subcellular location">
    <subcellularLocation>
        <location evidence="1">Endomembrane system</location>
        <topology evidence="1">Multi-pass membrane protein</topology>
    </subcellularLocation>
    <subcellularLocation>
        <location evidence="15">Membrane</location>
        <topology evidence="15">Multi-pass membrane protein</topology>
    </subcellularLocation>
</comment>
<keyword evidence="21" id="KW-1185">Reference proteome</keyword>
<evidence type="ECO:0000256" key="10">
    <source>
        <dbReference type="ARBA" id="ARBA00022967"/>
    </source>
</evidence>
<proteinExistence type="inferred from homology"/>
<evidence type="ECO:0000256" key="6">
    <source>
        <dbReference type="ARBA" id="ARBA00022741"/>
    </source>
</evidence>
<keyword evidence="3 15" id="KW-0109">Calcium transport</keyword>
<dbReference type="PANTHER" id="PTHR24093">
    <property type="entry name" value="CATION TRANSPORTING ATPASE"/>
    <property type="match status" value="1"/>
</dbReference>
<dbReference type="InterPro" id="IPR059000">
    <property type="entry name" value="ATPase_P-type_domA"/>
</dbReference>
<keyword evidence="10" id="KW-1278">Translocase</keyword>